<gene>
    <name evidence="2" type="ORF">ACFPL4_26325</name>
</gene>
<dbReference type="GeneID" id="43426528"/>
<evidence type="ECO:0000313" key="2">
    <source>
        <dbReference type="EMBL" id="MFC4981827.1"/>
    </source>
</evidence>
<evidence type="ECO:0000256" key="1">
    <source>
        <dbReference type="SAM" id="Phobius"/>
    </source>
</evidence>
<dbReference type="EMBL" id="JBHSJE010000008">
    <property type="protein sequence ID" value="MFC4981827.1"/>
    <property type="molecule type" value="Genomic_DNA"/>
</dbReference>
<dbReference type="Proteomes" id="UP001595908">
    <property type="component" value="Unassembled WGS sequence"/>
</dbReference>
<protein>
    <submittedName>
        <fullName evidence="2">Uncharacterized protein</fullName>
    </submittedName>
</protein>
<keyword evidence="3" id="KW-1185">Reference proteome</keyword>
<accession>A0ABV9VG09</accession>
<sequence>MDGSFLSADNPTPFWPIGAIMIVVITVITLSIGIWRNRRMKQGKEL</sequence>
<evidence type="ECO:0000313" key="3">
    <source>
        <dbReference type="Proteomes" id="UP001595908"/>
    </source>
</evidence>
<reference evidence="3" key="1">
    <citation type="journal article" date="2019" name="Int. J. Syst. Evol. Microbiol.">
        <title>The Global Catalogue of Microorganisms (GCM) 10K type strain sequencing project: providing services to taxonomists for standard genome sequencing and annotation.</title>
        <authorList>
            <consortium name="The Broad Institute Genomics Platform"/>
            <consortium name="The Broad Institute Genome Sequencing Center for Infectious Disease"/>
            <person name="Wu L."/>
            <person name="Ma J."/>
        </authorList>
    </citation>
    <scope>NUCLEOTIDE SEQUENCE [LARGE SCALE GENOMIC DNA]</scope>
    <source>
        <strain evidence="3">ICMP 257</strain>
    </source>
</reference>
<dbReference type="RefSeq" id="WP_157841680.1">
    <property type="nucleotide sequence ID" value="NZ_JBFAGR010000036.1"/>
</dbReference>
<keyword evidence="1" id="KW-1133">Transmembrane helix</keyword>
<organism evidence="2 3">
    <name type="scientific">Streptomyces atroolivaceus</name>
    <dbReference type="NCBI Taxonomy" id="66869"/>
    <lineage>
        <taxon>Bacteria</taxon>
        <taxon>Bacillati</taxon>
        <taxon>Actinomycetota</taxon>
        <taxon>Actinomycetes</taxon>
        <taxon>Kitasatosporales</taxon>
        <taxon>Streptomycetaceae</taxon>
        <taxon>Streptomyces</taxon>
    </lineage>
</organism>
<proteinExistence type="predicted"/>
<keyword evidence="1" id="KW-0472">Membrane</keyword>
<name>A0ABV9VG09_STRAZ</name>
<feature type="transmembrane region" description="Helical" evidence="1">
    <location>
        <begin position="14"/>
        <end position="35"/>
    </location>
</feature>
<comment type="caution">
    <text evidence="2">The sequence shown here is derived from an EMBL/GenBank/DDBJ whole genome shotgun (WGS) entry which is preliminary data.</text>
</comment>
<keyword evidence="1" id="KW-0812">Transmembrane</keyword>